<dbReference type="PRINTS" id="PR00449">
    <property type="entry name" value="RASTRNSFRMNG"/>
</dbReference>
<dbReference type="PROSITE" id="PS51419">
    <property type="entry name" value="RAB"/>
    <property type="match status" value="1"/>
</dbReference>
<dbReference type="SMART" id="SM00174">
    <property type="entry name" value="RHO"/>
    <property type="match status" value="1"/>
</dbReference>
<dbReference type="InterPro" id="IPR001806">
    <property type="entry name" value="Small_GTPase"/>
</dbReference>
<dbReference type="GO" id="GO:0016020">
    <property type="term" value="C:membrane"/>
    <property type="evidence" value="ECO:0007669"/>
    <property type="project" value="UniProtKB-SubCell"/>
</dbReference>
<dbReference type="Gene3D" id="3.40.50.300">
    <property type="entry name" value="P-loop containing nucleotide triphosphate hydrolases"/>
    <property type="match status" value="1"/>
</dbReference>
<dbReference type="Proteomes" id="UP000682733">
    <property type="component" value="Unassembled WGS sequence"/>
</dbReference>
<dbReference type="InterPro" id="IPR005225">
    <property type="entry name" value="Small_GTP-bd"/>
</dbReference>
<dbReference type="EMBL" id="CAJNOK010018707">
    <property type="protein sequence ID" value="CAF1287028.1"/>
    <property type="molecule type" value="Genomic_DNA"/>
</dbReference>
<keyword evidence="5" id="KW-0472">Membrane</keyword>
<dbReference type="SMART" id="SM00176">
    <property type="entry name" value="RAN"/>
    <property type="match status" value="1"/>
</dbReference>
<gene>
    <name evidence="8" type="ORF">OVA965_LOCUS27911</name>
    <name evidence="9" type="ORF">TMI583_LOCUS28661</name>
</gene>
<name>A0A8S2Q777_9BILA</name>
<evidence type="ECO:0000256" key="4">
    <source>
        <dbReference type="ARBA" id="ARBA00023134"/>
    </source>
</evidence>
<dbReference type="Proteomes" id="UP000677228">
    <property type="component" value="Unassembled WGS sequence"/>
</dbReference>
<sequence>MGTLNNEAAGMFKHVFKLVLTGDSAVGKSQLLSRFTRNEFTLDSAFTIGVEFSKKEIRINGNIIQVQIWDTAGQERFMAITKAFYRNALGALLVFDIQRRETFENLDRWYQEIRANAGPHPCTIMLIGNKSDQQHTRKVMTDDAKRYADERNMKYMETSALDATNVEPAFFQLIQDVFEEYSKQLQCDSSAAIKIQDGSPQLYDNLAKRKDFSCCF</sequence>
<dbReference type="NCBIfam" id="TIGR00231">
    <property type="entry name" value="small_GTP"/>
    <property type="match status" value="1"/>
</dbReference>
<dbReference type="PROSITE" id="PS51420">
    <property type="entry name" value="RHO"/>
    <property type="match status" value="1"/>
</dbReference>
<dbReference type="AlphaFoldDB" id="A0A8S2Q777"/>
<dbReference type="PROSITE" id="PS51421">
    <property type="entry name" value="RAS"/>
    <property type="match status" value="1"/>
</dbReference>
<comment type="subcellular location">
    <subcellularLocation>
        <location evidence="1">Membrane</location>
        <topology evidence="1">Lipid-anchor</topology>
    </subcellularLocation>
</comment>
<dbReference type="GO" id="GO:0003924">
    <property type="term" value="F:GTPase activity"/>
    <property type="evidence" value="ECO:0007669"/>
    <property type="project" value="InterPro"/>
</dbReference>
<evidence type="ECO:0000313" key="9">
    <source>
        <dbReference type="EMBL" id="CAF4092083.1"/>
    </source>
</evidence>
<organism evidence="9 10">
    <name type="scientific">Didymodactylos carnosus</name>
    <dbReference type="NCBI Taxonomy" id="1234261"/>
    <lineage>
        <taxon>Eukaryota</taxon>
        <taxon>Metazoa</taxon>
        <taxon>Spiralia</taxon>
        <taxon>Gnathifera</taxon>
        <taxon>Rotifera</taxon>
        <taxon>Eurotatoria</taxon>
        <taxon>Bdelloidea</taxon>
        <taxon>Philodinida</taxon>
        <taxon>Philodinidae</taxon>
        <taxon>Didymodactylos</taxon>
    </lineage>
</organism>
<evidence type="ECO:0000256" key="2">
    <source>
        <dbReference type="ARBA" id="ARBA00006270"/>
    </source>
</evidence>
<keyword evidence="6" id="KW-0449">Lipoprotein</keyword>
<dbReference type="FunFam" id="3.40.50.300:FF:000274">
    <property type="entry name" value="ras-related protein RABA5a"/>
    <property type="match status" value="1"/>
</dbReference>
<protein>
    <submittedName>
        <fullName evidence="9">Uncharacterized protein</fullName>
    </submittedName>
</protein>
<dbReference type="SMART" id="SM00175">
    <property type="entry name" value="RAB"/>
    <property type="match status" value="1"/>
</dbReference>
<keyword evidence="3" id="KW-0547">Nucleotide-binding</keyword>
<keyword evidence="7" id="KW-0636">Prenylation</keyword>
<dbReference type="Pfam" id="PF00071">
    <property type="entry name" value="Ras"/>
    <property type="match status" value="1"/>
</dbReference>
<dbReference type="InterPro" id="IPR050209">
    <property type="entry name" value="Rab_GTPases_membrane_traffic"/>
</dbReference>
<reference evidence="9" key="1">
    <citation type="submission" date="2021-02" db="EMBL/GenBank/DDBJ databases">
        <authorList>
            <person name="Nowell W R."/>
        </authorList>
    </citation>
    <scope>NUCLEOTIDE SEQUENCE</scope>
</reference>
<dbReference type="EMBL" id="CAJOBA010040277">
    <property type="protein sequence ID" value="CAF4092083.1"/>
    <property type="molecule type" value="Genomic_DNA"/>
</dbReference>
<evidence type="ECO:0000256" key="6">
    <source>
        <dbReference type="ARBA" id="ARBA00023288"/>
    </source>
</evidence>
<evidence type="ECO:0000313" key="8">
    <source>
        <dbReference type="EMBL" id="CAF1287028.1"/>
    </source>
</evidence>
<comment type="similarity">
    <text evidence="2">Belongs to the small GTPase superfamily. Rab family.</text>
</comment>
<evidence type="ECO:0000313" key="10">
    <source>
        <dbReference type="Proteomes" id="UP000682733"/>
    </source>
</evidence>
<dbReference type="SUPFAM" id="SSF52540">
    <property type="entry name" value="P-loop containing nucleoside triphosphate hydrolases"/>
    <property type="match status" value="1"/>
</dbReference>
<dbReference type="InterPro" id="IPR027417">
    <property type="entry name" value="P-loop_NTPase"/>
</dbReference>
<evidence type="ECO:0000256" key="7">
    <source>
        <dbReference type="ARBA" id="ARBA00023289"/>
    </source>
</evidence>
<dbReference type="GO" id="GO:0005525">
    <property type="term" value="F:GTP binding"/>
    <property type="evidence" value="ECO:0007669"/>
    <property type="project" value="UniProtKB-KW"/>
</dbReference>
<proteinExistence type="inferred from homology"/>
<accession>A0A8S2Q777</accession>
<evidence type="ECO:0000256" key="5">
    <source>
        <dbReference type="ARBA" id="ARBA00023136"/>
    </source>
</evidence>
<dbReference type="PANTHER" id="PTHR47979">
    <property type="entry name" value="DRAB11-RELATED"/>
    <property type="match status" value="1"/>
</dbReference>
<keyword evidence="4" id="KW-0342">GTP-binding</keyword>
<evidence type="ECO:0000256" key="1">
    <source>
        <dbReference type="ARBA" id="ARBA00004635"/>
    </source>
</evidence>
<evidence type="ECO:0000256" key="3">
    <source>
        <dbReference type="ARBA" id="ARBA00022741"/>
    </source>
</evidence>
<dbReference type="SMART" id="SM00173">
    <property type="entry name" value="RAS"/>
    <property type="match status" value="1"/>
</dbReference>
<comment type="caution">
    <text evidence="9">The sequence shown here is derived from an EMBL/GenBank/DDBJ whole genome shotgun (WGS) entry which is preliminary data.</text>
</comment>